<keyword evidence="3" id="KW-1185">Reference proteome</keyword>
<reference evidence="2 3" key="2">
    <citation type="submission" date="2018-11" db="EMBL/GenBank/DDBJ databases">
        <authorList>
            <consortium name="Pathogen Informatics"/>
        </authorList>
    </citation>
    <scope>NUCLEOTIDE SEQUENCE [LARGE SCALE GENOMIC DNA]</scope>
</reference>
<evidence type="ECO:0000313" key="2">
    <source>
        <dbReference type="EMBL" id="VDL70633.1"/>
    </source>
</evidence>
<accession>A0A158QXL3</accession>
<keyword evidence="1" id="KW-0812">Transmembrane</keyword>
<feature type="transmembrane region" description="Helical" evidence="1">
    <location>
        <begin position="65"/>
        <end position="91"/>
    </location>
</feature>
<feature type="transmembrane region" description="Helical" evidence="1">
    <location>
        <begin position="20"/>
        <end position="44"/>
    </location>
</feature>
<evidence type="ECO:0000256" key="1">
    <source>
        <dbReference type="SAM" id="Phobius"/>
    </source>
</evidence>
<evidence type="ECO:0000313" key="4">
    <source>
        <dbReference type="WBParaSite" id="NBR_0000704301-mRNA-1"/>
    </source>
</evidence>
<name>A0A158QXL3_NIPBR</name>
<keyword evidence="1" id="KW-1133">Transmembrane helix</keyword>
<dbReference type="WBParaSite" id="NBR_0000704301-mRNA-1">
    <property type="protein sequence ID" value="NBR_0000704301-mRNA-1"/>
    <property type="gene ID" value="NBR_0000704301"/>
</dbReference>
<reference evidence="4" key="1">
    <citation type="submission" date="2016-04" db="UniProtKB">
        <authorList>
            <consortium name="WormBaseParasite"/>
        </authorList>
    </citation>
    <scope>IDENTIFICATION</scope>
</reference>
<keyword evidence="1" id="KW-0472">Membrane</keyword>
<organism evidence="4">
    <name type="scientific">Nippostrongylus brasiliensis</name>
    <name type="common">Rat hookworm</name>
    <dbReference type="NCBI Taxonomy" id="27835"/>
    <lineage>
        <taxon>Eukaryota</taxon>
        <taxon>Metazoa</taxon>
        <taxon>Ecdysozoa</taxon>
        <taxon>Nematoda</taxon>
        <taxon>Chromadorea</taxon>
        <taxon>Rhabditida</taxon>
        <taxon>Rhabditina</taxon>
        <taxon>Rhabditomorpha</taxon>
        <taxon>Strongyloidea</taxon>
        <taxon>Heligmosomidae</taxon>
        <taxon>Nippostrongylus</taxon>
    </lineage>
</organism>
<protein>
    <submittedName>
        <fullName evidence="4">Serpentine receptor class gamma</fullName>
    </submittedName>
</protein>
<dbReference type="EMBL" id="UYSL01019853">
    <property type="protein sequence ID" value="VDL70633.1"/>
    <property type="molecule type" value="Genomic_DNA"/>
</dbReference>
<sequence length="157" mass="18185">MFLATISEPVRSSWFNAFNYLQLTVLCANLVFGGLAMRVMMAVHAERGFATLMFSDYEKRNNTRIVLFGCLLQYLCGVAAVVTLHLVFFMLARTPLIYSKHWFKFGSRFFAFMTPNKRREKSNNDNLHLHGIEGARIAFEHEREVDKHFVVLNKAWA</sequence>
<dbReference type="AlphaFoldDB" id="A0A158QXL3"/>
<gene>
    <name evidence="2" type="ORF">NBR_LOCUS7044</name>
</gene>
<dbReference type="Proteomes" id="UP000271162">
    <property type="component" value="Unassembled WGS sequence"/>
</dbReference>
<proteinExistence type="predicted"/>
<evidence type="ECO:0000313" key="3">
    <source>
        <dbReference type="Proteomes" id="UP000271162"/>
    </source>
</evidence>